<gene>
    <name evidence="7" type="ORF">ACFSM5_05320</name>
</gene>
<feature type="chain" id="PRO_5045222348" evidence="3">
    <location>
        <begin position="20"/>
        <end position="369"/>
    </location>
</feature>
<evidence type="ECO:0000259" key="4">
    <source>
        <dbReference type="Pfam" id="PF25876"/>
    </source>
</evidence>
<feature type="domain" description="Multidrug resistance protein MdtA-like barrel-sandwich hybrid" evidence="5">
    <location>
        <begin position="66"/>
        <end position="196"/>
    </location>
</feature>
<keyword evidence="2" id="KW-0175">Coiled coil</keyword>
<evidence type="ECO:0000259" key="5">
    <source>
        <dbReference type="Pfam" id="PF25917"/>
    </source>
</evidence>
<dbReference type="SUPFAM" id="SSF111369">
    <property type="entry name" value="HlyD-like secretion proteins"/>
    <property type="match status" value="1"/>
</dbReference>
<dbReference type="InterPro" id="IPR006143">
    <property type="entry name" value="RND_pump_MFP"/>
</dbReference>
<feature type="domain" description="Multidrug resistance protein MdtA-like alpha-helical hairpin" evidence="4">
    <location>
        <begin position="101"/>
        <end position="169"/>
    </location>
</feature>
<organism evidence="7 8">
    <name type="scientific">Lacibacterium aquatile</name>
    <dbReference type="NCBI Taxonomy" id="1168082"/>
    <lineage>
        <taxon>Bacteria</taxon>
        <taxon>Pseudomonadati</taxon>
        <taxon>Pseudomonadota</taxon>
        <taxon>Alphaproteobacteria</taxon>
        <taxon>Rhodospirillales</taxon>
        <taxon>Rhodospirillaceae</taxon>
    </lineage>
</organism>
<dbReference type="Gene3D" id="2.40.50.100">
    <property type="match status" value="1"/>
</dbReference>
<feature type="domain" description="CusB-like beta-barrel" evidence="6">
    <location>
        <begin position="207"/>
        <end position="281"/>
    </location>
</feature>
<evidence type="ECO:0000313" key="7">
    <source>
        <dbReference type="EMBL" id="MFD2262299.1"/>
    </source>
</evidence>
<comment type="similarity">
    <text evidence="1">Belongs to the membrane fusion protein (MFP) (TC 8.A.1) family.</text>
</comment>
<feature type="signal peptide" evidence="3">
    <location>
        <begin position="1"/>
        <end position="19"/>
    </location>
</feature>
<evidence type="ECO:0000313" key="8">
    <source>
        <dbReference type="Proteomes" id="UP001597295"/>
    </source>
</evidence>
<dbReference type="PROSITE" id="PS51257">
    <property type="entry name" value="PROKAR_LIPOPROTEIN"/>
    <property type="match status" value="1"/>
</dbReference>
<evidence type="ECO:0000256" key="2">
    <source>
        <dbReference type="SAM" id="Coils"/>
    </source>
</evidence>
<evidence type="ECO:0000259" key="6">
    <source>
        <dbReference type="Pfam" id="PF25954"/>
    </source>
</evidence>
<dbReference type="PANTHER" id="PTHR30469:SF18">
    <property type="entry name" value="RESISTANCE-NODULATION-CELL DIVISION (RND) EFFLUX MEMBRANE FUSION PROTEIN-RELATED"/>
    <property type="match status" value="1"/>
</dbReference>
<accession>A0ABW5DP95</accession>
<evidence type="ECO:0000256" key="1">
    <source>
        <dbReference type="ARBA" id="ARBA00009477"/>
    </source>
</evidence>
<dbReference type="InterPro" id="IPR058624">
    <property type="entry name" value="MdtA-like_HH"/>
</dbReference>
<keyword evidence="8" id="KW-1185">Reference proteome</keyword>
<name>A0ABW5DP95_9PROT</name>
<dbReference type="Gene3D" id="2.40.420.20">
    <property type="match status" value="1"/>
</dbReference>
<dbReference type="PANTHER" id="PTHR30469">
    <property type="entry name" value="MULTIDRUG RESISTANCE PROTEIN MDTA"/>
    <property type="match status" value="1"/>
</dbReference>
<keyword evidence="3" id="KW-0732">Signal</keyword>
<dbReference type="Gene3D" id="1.10.287.470">
    <property type="entry name" value="Helix hairpin bin"/>
    <property type="match status" value="1"/>
</dbReference>
<sequence length="369" mass="39177">MMRNRLACSLIALTAVGLAACSEPEAQKVEDIRPVRAEKVTFHEQTRSLSLAGIVSARIESPLAFQVAGKIIERSVDAGARVKAGQVIARIDPEDYRLRVREAQAQVASAEADLARAKADLDRYAKLKSSQVFVQAVYDQRLATANVAASTVQRARSSLKIAENQLGYTDLLASAAGVVTGVLAEPGQVVQAGQSVVRVAQEGGLEVTVGVPENRVEEIRAKGGAQVSLWAEPDKEWPATLRELSPSADAATRTYAAKFALENPPAYAQIGMTATLSLKQQLPKPLARLPLSAIFQKGPQPAVWIVDVASGKVTLTPVEVAAFREDGAWISSGLTEGQTVVTAGVNKIDPAQKVRLMDASKLVGEAPAK</sequence>
<dbReference type="Pfam" id="PF25954">
    <property type="entry name" value="Beta-barrel_RND_2"/>
    <property type="match status" value="1"/>
</dbReference>
<dbReference type="Pfam" id="PF25917">
    <property type="entry name" value="BSH_RND"/>
    <property type="match status" value="1"/>
</dbReference>
<comment type="caution">
    <text evidence="7">The sequence shown here is derived from an EMBL/GenBank/DDBJ whole genome shotgun (WGS) entry which is preliminary data.</text>
</comment>
<dbReference type="InterPro" id="IPR058625">
    <property type="entry name" value="MdtA-like_BSH"/>
</dbReference>
<dbReference type="Gene3D" id="2.40.30.170">
    <property type="match status" value="1"/>
</dbReference>
<dbReference type="EMBL" id="JBHUIP010000003">
    <property type="protein sequence ID" value="MFD2262299.1"/>
    <property type="molecule type" value="Genomic_DNA"/>
</dbReference>
<dbReference type="Pfam" id="PF25876">
    <property type="entry name" value="HH_MFP_RND"/>
    <property type="match status" value="1"/>
</dbReference>
<proteinExistence type="inferred from homology"/>
<protein>
    <submittedName>
        <fullName evidence="7">Efflux RND transporter periplasmic adaptor subunit</fullName>
    </submittedName>
</protein>
<evidence type="ECO:0000256" key="3">
    <source>
        <dbReference type="SAM" id="SignalP"/>
    </source>
</evidence>
<feature type="coiled-coil region" evidence="2">
    <location>
        <begin position="100"/>
        <end position="127"/>
    </location>
</feature>
<reference evidence="8" key="1">
    <citation type="journal article" date="2019" name="Int. J. Syst. Evol. Microbiol.">
        <title>The Global Catalogue of Microorganisms (GCM) 10K type strain sequencing project: providing services to taxonomists for standard genome sequencing and annotation.</title>
        <authorList>
            <consortium name="The Broad Institute Genomics Platform"/>
            <consortium name="The Broad Institute Genome Sequencing Center for Infectious Disease"/>
            <person name="Wu L."/>
            <person name="Ma J."/>
        </authorList>
    </citation>
    <scope>NUCLEOTIDE SEQUENCE [LARGE SCALE GENOMIC DNA]</scope>
    <source>
        <strain evidence="8">CGMCC 1.19062</strain>
    </source>
</reference>
<dbReference type="Proteomes" id="UP001597295">
    <property type="component" value="Unassembled WGS sequence"/>
</dbReference>
<dbReference type="InterPro" id="IPR058792">
    <property type="entry name" value="Beta-barrel_RND_2"/>
</dbReference>
<dbReference type="NCBIfam" id="TIGR01730">
    <property type="entry name" value="RND_mfp"/>
    <property type="match status" value="1"/>
</dbReference>